<evidence type="ECO:0000313" key="1">
    <source>
        <dbReference type="EMBL" id="KAF2459320.1"/>
    </source>
</evidence>
<accession>A0A6A6P5P8</accession>
<dbReference type="EMBL" id="MU001675">
    <property type="protein sequence ID" value="KAF2459320.1"/>
    <property type="molecule type" value="Genomic_DNA"/>
</dbReference>
<dbReference type="AlphaFoldDB" id="A0A6A6P5P8"/>
<proteinExistence type="predicted"/>
<organism evidence="1 2">
    <name type="scientific">Lineolata rhizophorae</name>
    <dbReference type="NCBI Taxonomy" id="578093"/>
    <lineage>
        <taxon>Eukaryota</taxon>
        <taxon>Fungi</taxon>
        <taxon>Dikarya</taxon>
        <taxon>Ascomycota</taxon>
        <taxon>Pezizomycotina</taxon>
        <taxon>Dothideomycetes</taxon>
        <taxon>Dothideomycetes incertae sedis</taxon>
        <taxon>Lineolatales</taxon>
        <taxon>Lineolataceae</taxon>
        <taxon>Lineolata</taxon>
    </lineage>
</organism>
<evidence type="ECO:0008006" key="3">
    <source>
        <dbReference type="Google" id="ProtNLM"/>
    </source>
</evidence>
<feature type="non-terminal residue" evidence="1">
    <location>
        <position position="1"/>
    </location>
</feature>
<dbReference type="OrthoDB" id="2958217at2759"/>
<protein>
    <recommendedName>
        <fullName evidence="3">Heterokaryon incompatibility domain-containing protein</fullName>
    </recommendedName>
</protein>
<evidence type="ECO:0000313" key="2">
    <source>
        <dbReference type="Proteomes" id="UP000799766"/>
    </source>
</evidence>
<sequence>CYISGLFNRPITAKSSPYPAIQRSQIIPECPISSESRDLVNTWIEICNERHPACVSKHAERPARILDLGFPDRSLDLRLVKTKGDFSRYIALSHCWGGSQPLKTTGDMLEAK</sequence>
<name>A0A6A6P5P8_9PEZI</name>
<gene>
    <name evidence="1" type="ORF">BDY21DRAFT_408614</name>
</gene>
<dbReference type="Proteomes" id="UP000799766">
    <property type="component" value="Unassembled WGS sequence"/>
</dbReference>
<keyword evidence="2" id="KW-1185">Reference proteome</keyword>
<reference evidence="1" key="1">
    <citation type="journal article" date="2020" name="Stud. Mycol.">
        <title>101 Dothideomycetes genomes: a test case for predicting lifestyles and emergence of pathogens.</title>
        <authorList>
            <person name="Haridas S."/>
            <person name="Albert R."/>
            <person name="Binder M."/>
            <person name="Bloem J."/>
            <person name="Labutti K."/>
            <person name="Salamov A."/>
            <person name="Andreopoulos B."/>
            <person name="Baker S."/>
            <person name="Barry K."/>
            <person name="Bills G."/>
            <person name="Bluhm B."/>
            <person name="Cannon C."/>
            <person name="Castanera R."/>
            <person name="Culley D."/>
            <person name="Daum C."/>
            <person name="Ezra D."/>
            <person name="Gonzalez J."/>
            <person name="Henrissat B."/>
            <person name="Kuo A."/>
            <person name="Liang C."/>
            <person name="Lipzen A."/>
            <person name="Lutzoni F."/>
            <person name="Magnuson J."/>
            <person name="Mondo S."/>
            <person name="Nolan M."/>
            <person name="Ohm R."/>
            <person name="Pangilinan J."/>
            <person name="Park H.-J."/>
            <person name="Ramirez L."/>
            <person name="Alfaro M."/>
            <person name="Sun H."/>
            <person name="Tritt A."/>
            <person name="Yoshinaga Y."/>
            <person name="Zwiers L.-H."/>
            <person name="Turgeon B."/>
            <person name="Goodwin S."/>
            <person name="Spatafora J."/>
            <person name="Crous P."/>
            <person name="Grigoriev I."/>
        </authorList>
    </citation>
    <scope>NUCLEOTIDE SEQUENCE</scope>
    <source>
        <strain evidence="1">ATCC 16933</strain>
    </source>
</reference>